<gene>
    <name evidence="1" type="ORF">SJAV_15570</name>
</gene>
<dbReference type="KEGG" id="sjv:SJAV_15570"/>
<proteinExistence type="predicted"/>
<reference evidence="1" key="1">
    <citation type="submission" date="2024-03" db="EMBL/GenBank/DDBJ databases">
        <title>Complete genome sequence of Sulfurisphaera javensis strain KD-1.</title>
        <authorList>
            <person name="Sakai H."/>
            <person name="Nur N."/>
            <person name="Suwanto A."/>
            <person name="Kurosawa N."/>
        </authorList>
    </citation>
    <scope>NUCLEOTIDE SEQUENCE</scope>
    <source>
        <strain evidence="1">KD-1</strain>
    </source>
</reference>
<accession>A0AAT9GS28</accession>
<evidence type="ECO:0000313" key="1">
    <source>
        <dbReference type="EMBL" id="BFH73613.1"/>
    </source>
</evidence>
<protein>
    <submittedName>
        <fullName evidence="1">Uncharacterized protein</fullName>
    </submittedName>
</protein>
<dbReference type="EMBL" id="AP031322">
    <property type="protein sequence ID" value="BFH73613.1"/>
    <property type="molecule type" value="Genomic_DNA"/>
</dbReference>
<organism evidence="1">
    <name type="scientific">Sulfurisphaera javensis</name>
    <dbReference type="NCBI Taxonomy" id="2049879"/>
    <lineage>
        <taxon>Archaea</taxon>
        <taxon>Thermoproteota</taxon>
        <taxon>Thermoprotei</taxon>
        <taxon>Sulfolobales</taxon>
        <taxon>Sulfolobaceae</taxon>
        <taxon>Sulfurisphaera</taxon>
    </lineage>
</organism>
<dbReference type="AlphaFoldDB" id="A0AAT9GS28"/>
<sequence>MDIITSHPRIVKMKKNDITLYISTFPLETEDDFLEKLKETFDVEEACDGKNMAECFAIIYGGIVISKNSIFKRIELEGYFKESDKGIEFEINRFLENPYNCYTFDNGTICFIKNKEKDSRFVDNVGLRFIIK</sequence>
<name>A0AAT9GS28_9CREN</name>